<proteinExistence type="predicted"/>
<dbReference type="SUPFAM" id="SSF50129">
    <property type="entry name" value="GroES-like"/>
    <property type="match status" value="1"/>
</dbReference>
<gene>
    <name evidence="1" type="ORF">JOF53_001136</name>
</gene>
<protein>
    <submittedName>
        <fullName evidence="1">NADPH:quinone reductase-like Zn-dependent oxidoreductase</fullName>
    </submittedName>
</protein>
<evidence type="ECO:0000313" key="1">
    <source>
        <dbReference type="EMBL" id="MBP2472264.1"/>
    </source>
</evidence>
<comment type="caution">
    <text evidence="1">The sequence shown here is derived from an EMBL/GenBank/DDBJ whole genome shotgun (WGS) entry which is preliminary data.</text>
</comment>
<name>A0ABS5A6N8_9PSEU</name>
<dbReference type="Gene3D" id="3.90.180.10">
    <property type="entry name" value="Medium-chain alcohol dehydrogenases, catalytic domain"/>
    <property type="match status" value="1"/>
</dbReference>
<organism evidence="1 2">
    <name type="scientific">Crossiella equi</name>
    <dbReference type="NCBI Taxonomy" id="130796"/>
    <lineage>
        <taxon>Bacteria</taxon>
        <taxon>Bacillati</taxon>
        <taxon>Actinomycetota</taxon>
        <taxon>Actinomycetes</taxon>
        <taxon>Pseudonocardiales</taxon>
        <taxon>Pseudonocardiaceae</taxon>
        <taxon>Crossiella</taxon>
    </lineage>
</organism>
<evidence type="ECO:0000313" key="2">
    <source>
        <dbReference type="Proteomes" id="UP001519363"/>
    </source>
</evidence>
<dbReference type="Proteomes" id="UP001519363">
    <property type="component" value="Unassembled WGS sequence"/>
</dbReference>
<keyword evidence="2" id="KW-1185">Reference proteome</keyword>
<reference evidence="1 2" key="1">
    <citation type="submission" date="2021-03" db="EMBL/GenBank/DDBJ databases">
        <title>Sequencing the genomes of 1000 actinobacteria strains.</title>
        <authorList>
            <person name="Klenk H.-P."/>
        </authorList>
    </citation>
    <scope>NUCLEOTIDE SEQUENCE [LARGE SCALE GENOMIC DNA]</scope>
    <source>
        <strain evidence="1 2">DSM 44580</strain>
    </source>
</reference>
<sequence>MTTMRAVVLDGPGPVEALRIREIPRPESEPGWVRIRV</sequence>
<dbReference type="EMBL" id="JAGIOO010000001">
    <property type="protein sequence ID" value="MBP2472264.1"/>
    <property type="molecule type" value="Genomic_DNA"/>
</dbReference>
<accession>A0ABS5A6N8</accession>
<dbReference type="InterPro" id="IPR011032">
    <property type="entry name" value="GroES-like_sf"/>
</dbReference>